<keyword evidence="6" id="KW-1185">Reference proteome</keyword>
<keyword evidence="1" id="KW-0863">Zinc-finger</keyword>
<dbReference type="PROSITE" id="PS50158">
    <property type="entry name" value="ZF_CCHC"/>
    <property type="match status" value="1"/>
</dbReference>
<proteinExistence type="predicted"/>
<dbReference type="EMBL" id="KL367698">
    <property type="protein sequence ID" value="KFD60062.1"/>
    <property type="molecule type" value="Genomic_DNA"/>
</dbReference>
<evidence type="ECO:0000313" key="6">
    <source>
        <dbReference type="Proteomes" id="UP000030764"/>
    </source>
</evidence>
<sequence length="306" mass="33494">MYIYIYTPPARAPSGSSDGFRTWAYPGLSRSLCSDQRPDSSSWRPPGSSALPYSAAPSASIAAAFSHRVRVVRRAAHLVRELHYSGTRLRGIANIADVVPLRPTGGAFAVYLQLTDKEKKSAEEVKRALLAAFAVDSFVAYEQFVARRLGGDESPDVFLADLRRLVSLFGGVSDKALRCAFVAGLPEHVRQPLRGGSRLEELNLSQVLARARAVITDDRPGDAREAFLGAKEAKSSPRVAVSAQRCYACGVPNHFARNCTAQRLQSPKKEDTSGSRNRARNYDRWRRGGKCASKASLQGNRVWEEA</sequence>
<keyword evidence="1" id="KW-0862">Zinc</keyword>
<protein>
    <recommendedName>
        <fullName evidence="3">CCHC-type domain-containing protein</fullName>
    </recommendedName>
</protein>
<dbReference type="Proteomes" id="UP000030764">
    <property type="component" value="Unassembled WGS sequence"/>
</dbReference>
<feature type="region of interest" description="Disordered" evidence="2">
    <location>
        <begin position="262"/>
        <end position="306"/>
    </location>
</feature>
<dbReference type="GO" id="GO:0003676">
    <property type="term" value="F:nucleic acid binding"/>
    <property type="evidence" value="ECO:0007669"/>
    <property type="project" value="InterPro"/>
</dbReference>
<dbReference type="AlphaFoldDB" id="A0A085LVB4"/>
<evidence type="ECO:0000256" key="2">
    <source>
        <dbReference type="SAM" id="MobiDB-lite"/>
    </source>
</evidence>
<evidence type="ECO:0000313" key="5">
    <source>
        <dbReference type="EMBL" id="KFD60062.1"/>
    </source>
</evidence>
<evidence type="ECO:0000256" key="1">
    <source>
        <dbReference type="PROSITE-ProRule" id="PRU00047"/>
    </source>
</evidence>
<evidence type="ECO:0000313" key="4">
    <source>
        <dbReference type="EMBL" id="KFD48910.1"/>
    </source>
</evidence>
<accession>A0A085LVB4</accession>
<dbReference type="Pfam" id="PF00098">
    <property type="entry name" value="zf-CCHC"/>
    <property type="match status" value="1"/>
</dbReference>
<organism evidence="4 6">
    <name type="scientific">Trichuris suis</name>
    <name type="common">pig whipworm</name>
    <dbReference type="NCBI Taxonomy" id="68888"/>
    <lineage>
        <taxon>Eukaryota</taxon>
        <taxon>Metazoa</taxon>
        <taxon>Ecdysozoa</taxon>
        <taxon>Nematoda</taxon>
        <taxon>Enoplea</taxon>
        <taxon>Dorylaimia</taxon>
        <taxon>Trichinellida</taxon>
        <taxon>Trichuridae</taxon>
        <taxon>Trichuris</taxon>
    </lineage>
</organism>
<reference evidence="4 6" key="1">
    <citation type="journal article" date="2014" name="Nat. Genet.">
        <title>Genome and transcriptome of the porcine whipworm Trichuris suis.</title>
        <authorList>
            <person name="Jex A.R."/>
            <person name="Nejsum P."/>
            <person name="Schwarz E.M."/>
            <person name="Hu L."/>
            <person name="Young N.D."/>
            <person name="Hall R.S."/>
            <person name="Korhonen P.K."/>
            <person name="Liao S."/>
            <person name="Thamsborg S."/>
            <person name="Xia J."/>
            <person name="Xu P."/>
            <person name="Wang S."/>
            <person name="Scheerlinck J.P."/>
            <person name="Hofmann A."/>
            <person name="Sternberg P.W."/>
            <person name="Wang J."/>
            <person name="Gasser R.B."/>
        </authorList>
    </citation>
    <scope>NUCLEOTIDE SEQUENCE [LARGE SCALE GENOMIC DNA]</scope>
    <source>
        <strain evidence="5">DCEP-RM93F</strain>
        <strain evidence="4">DCEP-RM93M</strain>
    </source>
</reference>
<dbReference type="Proteomes" id="UP000030758">
    <property type="component" value="Unassembled WGS sequence"/>
</dbReference>
<dbReference type="InterPro" id="IPR001878">
    <property type="entry name" value="Znf_CCHC"/>
</dbReference>
<feature type="domain" description="CCHC-type" evidence="3">
    <location>
        <begin position="245"/>
        <end position="259"/>
    </location>
</feature>
<keyword evidence="1" id="KW-0479">Metal-binding</keyword>
<name>A0A085LVB4_9BILA</name>
<dbReference type="SMART" id="SM00343">
    <property type="entry name" value="ZnF_C2HC"/>
    <property type="match status" value="1"/>
</dbReference>
<dbReference type="EMBL" id="KL363282">
    <property type="protein sequence ID" value="KFD48910.1"/>
    <property type="molecule type" value="Genomic_DNA"/>
</dbReference>
<evidence type="ECO:0000259" key="3">
    <source>
        <dbReference type="PROSITE" id="PS50158"/>
    </source>
</evidence>
<dbReference type="GO" id="GO:0008270">
    <property type="term" value="F:zinc ion binding"/>
    <property type="evidence" value="ECO:0007669"/>
    <property type="project" value="UniProtKB-KW"/>
</dbReference>
<gene>
    <name evidence="4" type="ORF">M513_10273</name>
    <name evidence="5" type="ORF">M514_10273</name>
</gene>